<protein>
    <recommendedName>
        <fullName evidence="13">Zn(2)-C6 fungal-type domain-containing protein</fullName>
    </recommendedName>
</protein>
<dbReference type="Gene3D" id="3.30.160.60">
    <property type="entry name" value="Classic Zinc Finger"/>
    <property type="match status" value="2"/>
</dbReference>
<keyword evidence="2 7" id="KW-0863">Zinc-finger</keyword>
<feature type="domain" description="C2H2-type" evidence="10">
    <location>
        <begin position="5"/>
        <end position="32"/>
    </location>
</feature>
<feature type="region of interest" description="Disordered" evidence="8">
    <location>
        <begin position="852"/>
        <end position="874"/>
    </location>
</feature>
<keyword evidence="12" id="KW-1185">Reference proteome</keyword>
<dbReference type="PROSITE" id="PS50157">
    <property type="entry name" value="ZINC_FINGER_C2H2_2"/>
    <property type="match status" value="2"/>
</dbReference>
<evidence type="ECO:0000259" key="9">
    <source>
        <dbReference type="PROSITE" id="PS50048"/>
    </source>
</evidence>
<gene>
    <name evidence="11" type="ORF">SCHPADRAFT_915375</name>
</gene>
<organism evidence="11 12">
    <name type="scientific">Schizopora paradoxa</name>
    <dbReference type="NCBI Taxonomy" id="27342"/>
    <lineage>
        <taxon>Eukaryota</taxon>
        <taxon>Fungi</taxon>
        <taxon>Dikarya</taxon>
        <taxon>Basidiomycota</taxon>
        <taxon>Agaricomycotina</taxon>
        <taxon>Agaricomycetes</taxon>
        <taxon>Hymenochaetales</taxon>
        <taxon>Schizoporaceae</taxon>
        <taxon>Schizopora</taxon>
    </lineage>
</organism>
<dbReference type="PANTHER" id="PTHR47660:SF2">
    <property type="entry name" value="TRANSCRIPTION FACTOR WITH C2H2 AND ZN(2)-CYS(6) DNA BINDING DOMAIN (EUROFUNG)"/>
    <property type="match status" value="1"/>
</dbReference>
<dbReference type="InterPro" id="IPR036864">
    <property type="entry name" value="Zn2-C6_fun-type_DNA-bd_sf"/>
</dbReference>
<feature type="compositionally biased region" description="Low complexity" evidence="8">
    <location>
        <begin position="464"/>
        <end position="480"/>
    </location>
</feature>
<dbReference type="CDD" id="cd00067">
    <property type="entry name" value="GAL4"/>
    <property type="match status" value="1"/>
</dbReference>
<dbReference type="OrthoDB" id="6365676at2759"/>
<dbReference type="AlphaFoldDB" id="A0A0H2RM43"/>
<dbReference type="PROSITE" id="PS50048">
    <property type="entry name" value="ZN2_CY6_FUNGAL_2"/>
    <property type="match status" value="1"/>
</dbReference>
<feature type="compositionally biased region" description="Gly residues" evidence="8">
    <location>
        <begin position="726"/>
        <end position="740"/>
    </location>
</feature>
<feature type="compositionally biased region" description="Polar residues" evidence="8">
    <location>
        <begin position="784"/>
        <end position="793"/>
    </location>
</feature>
<dbReference type="InterPro" id="IPR013087">
    <property type="entry name" value="Znf_C2H2_type"/>
</dbReference>
<accession>A0A0H2RM43</accession>
<keyword evidence="5" id="KW-0804">Transcription</keyword>
<feature type="compositionally biased region" description="Polar residues" evidence="8">
    <location>
        <begin position="757"/>
        <end position="773"/>
    </location>
</feature>
<dbReference type="SUPFAM" id="SSF57667">
    <property type="entry name" value="beta-beta-alpha zinc fingers"/>
    <property type="match status" value="1"/>
</dbReference>
<dbReference type="InParanoid" id="A0A0H2RM43"/>
<evidence type="ECO:0000256" key="5">
    <source>
        <dbReference type="ARBA" id="ARBA00023163"/>
    </source>
</evidence>
<evidence type="ECO:0000256" key="3">
    <source>
        <dbReference type="ARBA" id="ARBA00022833"/>
    </source>
</evidence>
<dbReference type="PANTHER" id="PTHR47660">
    <property type="entry name" value="TRANSCRIPTION FACTOR WITH C2H2 AND ZN(2)-CYS(6) DNA BINDING DOMAIN (EUROFUNG)-RELATED-RELATED"/>
    <property type="match status" value="1"/>
</dbReference>
<name>A0A0H2RM43_9AGAM</name>
<keyword evidence="3" id="KW-0862">Zinc</keyword>
<feature type="region of interest" description="Disordered" evidence="8">
    <location>
        <begin position="53"/>
        <end position="79"/>
    </location>
</feature>
<evidence type="ECO:0000256" key="1">
    <source>
        <dbReference type="ARBA" id="ARBA00022723"/>
    </source>
</evidence>
<sequence>MAGDHKCPVCQATFTRPQHVARHMRSHTGDRPYKCRLCGDQFARSDLLSRHVNKCHAGDKPPTTTTPARRKGHHGLSSTRATTSKQACDQCVINTLPCDGAFPCSKCSARKTPCTFVKFQRQTAPSGPGHKNSNANASTNLDASTSSHSNAGANPFLAASVPRPDELFLGPPPLTVPSMAGDLFYPPQQHPQFAFPHQQQQAWDAQSNHHHARSLSLSSSSATDSGQDAAPDVVAARLRHAELLRAGLLPGYYGSTQPNADQWAAAGQFGSPAYTAAQLSRREKGMSDSFAQYLPPGSTNNSNSSGYGMDAGFNGGGLYSLHSAHNHHNNHHPRRGSVDAFSDAELDGLDGDAHSEPSQCGSASSSNVHLPLVDFDPHNPHQLHDQQRGGHEHMAHYALGDFDGSREGRFATSFGDLSLSDSVAAGGVPNFLEGNPEGNAPFFTGPAMKSSPQDSTPRPVRDLMAAAHAMQQSQSQQQHANGDTNDPSTGDRDNPGQSQAQNARDREAEMRELRDFWKAYLRTPLTGPSSGFGQTPKAELLNSGFGGSGILDALDTSSLVTPGIGAGGTLGGARPGVKRGLSRVASLPSVRTPPEEKAGLGLGGVFQVPRMPASQSRDVPMQTPGGRNSRTEDDLKRYEQAVLARQHEAPLKLSIQPKARRGAKREGSQAGSVSPSVRPAGVGPSMQPQHGGMQSMVPQAYDGNGMQGMFVEPGPLDNPALSGLGHQHGGAGSGGEGVGGTSSDEAPPTMARAFPNLSHSRSTTTTNANSHSDGAQRPSFKRLPSQTLENTVQKRAARGGWGDEEDGADEEEVEAVGPISVGVHHASKNGMMPPPPPSAYTENAMERYRRQSAPTGVRPGVEGVAGGVGGKEGA</sequence>
<feature type="region of interest" description="Disordered" evidence="8">
    <location>
        <begin position="435"/>
        <end position="508"/>
    </location>
</feature>
<evidence type="ECO:0000256" key="8">
    <source>
        <dbReference type="SAM" id="MobiDB-lite"/>
    </source>
</evidence>
<evidence type="ECO:0000313" key="12">
    <source>
        <dbReference type="Proteomes" id="UP000053477"/>
    </source>
</evidence>
<dbReference type="FunFam" id="3.30.160.60:FF:002343">
    <property type="entry name" value="Zinc finger protein 33A"/>
    <property type="match status" value="1"/>
</dbReference>
<feature type="region of interest" description="Disordered" evidence="8">
    <location>
        <begin position="344"/>
        <end position="366"/>
    </location>
</feature>
<dbReference type="InterPro" id="IPR001138">
    <property type="entry name" value="Zn2Cys6_DnaBD"/>
</dbReference>
<dbReference type="Gene3D" id="4.10.240.10">
    <property type="entry name" value="Zn(2)-C6 fungal-type DNA-binding domain"/>
    <property type="match status" value="1"/>
</dbReference>
<dbReference type="EMBL" id="KQ085966">
    <property type="protein sequence ID" value="KLO13025.1"/>
    <property type="molecule type" value="Genomic_DNA"/>
</dbReference>
<dbReference type="STRING" id="27342.A0A0H2RM43"/>
<evidence type="ECO:0000256" key="2">
    <source>
        <dbReference type="ARBA" id="ARBA00022771"/>
    </source>
</evidence>
<feature type="compositionally biased region" description="Gly residues" evidence="8">
    <location>
        <begin position="863"/>
        <end position="874"/>
    </location>
</feature>
<keyword evidence="6" id="KW-0539">Nucleus</keyword>
<evidence type="ECO:0008006" key="13">
    <source>
        <dbReference type="Google" id="ProtNLM"/>
    </source>
</evidence>
<dbReference type="PROSITE" id="PS00028">
    <property type="entry name" value="ZINC_FINGER_C2H2_1"/>
    <property type="match status" value="2"/>
</dbReference>
<feature type="compositionally biased region" description="Polar residues" evidence="8">
    <location>
        <begin position="356"/>
        <end position="366"/>
    </location>
</feature>
<dbReference type="GO" id="GO:0008270">
    <property type="term" value="F:zinc ion binding"/>
    <property type="evidence" value="ECO:0007669"/>
    <property type="project" value="UniProtKB-KW"/>
</dbReference>
<feature type="region of interest" description="Disordered" evidence="8">
    <location>
        <begin position="613"/>
        <end position="633"/>
    </location>
</feature>
<evidence type="ECO:0000256" key="7">
    <source>
        <dbReference type="PROSITE-ProRule" id="PRU00042"/>
    </source>
</evidence>
<dbReference type="GO" id="GO:0000981">
    <property type="term" value="F:DNA-binding transcription factor activity, RNA polymerase II-specific"/>
    <property type="evidence" value="ECO:0007669"/>
    <property type="project" value="InterPro"/>
</dbReference>
<dbReference type="SUPFAM" id="SSF57701">
    <property type="entry name" value="Zn2/Cys6 DNA-binding domain"/>
    <property type="match status" value="1"/>
</dbReference>
<dbReference type="SMART" id="SM00355">
    <property type="entry name" value="ZnF_C2H2"/>
    <property type="match status" value="2"/>
</dbReference>
<evidence type="ECO:0000256" key="6">
    <source>
        <dbReference type="ARBA" id="ARBA00023242"/>
    </source>
</evidence>
<feature type="region of interest" description="Disordered" evidence="8">
    <location>
        <begin position="648"/>
        <end position="812"/>
    </location>
</feature>
<feature type="region of interest" description="Disordered" evidence="8">
    <location>
        <begin position="122"/>
        <end position="158"/>
    </location>
</feature>
<feature type="compositionally biased region" description="Acidic residues" evidence="8">
    <location>
        <begin position="802"/>
        <end position="812"/>
    </location>
</feature>
<evidence type="ECO:0000259" key="10">
    <source>
        <dbReference type="PROSITE" id="PS50157"/>
    </source>
</evidence>
<evidence type="ECO:0000313" key="11">
    <source>
        <dbReference type="EMBL" id="KLO13025.1"/>
    </source>
</evidence>
<dbReference type="Proteomes" id="UP000053477">
    <property type="component" value="Unassembled WGS sequence"/>
</dbReference>
<reference evidence="11 12" key="1">
    <citation type="submission" date="2015-04" db="EMBL/GenBank/DDBJ databases">
        <title>Complete genome sequence of Schizopora paradoxa KUC8140, a cosmopolitan wood degrader in East Asia.</title>
        <authorList>
            <consortium name="DOE Joint Genome Institute"/>
            <person name="Min B."/>
            <person name="Park H."/>
            <person name="Jang Y."/>
            <person name="Kim J.-J."/>
            <person name="Kim K.H."/>
            <person name="Pangilinan J."/>
            <person name="Lipzen A."/>
            <person name="Riley R."/>
            <person name="Grigoriev I.V."/>
            <person name="Spatafora J.W."/>
            <person name="Choi I.-G."/>
        </authorList>
    </citation>
    <scope>NUCLEOTIDE SEQUENCE [LARGE SCALE GENOMIC DNA]</scope>
    <source>
        <strain evidence="11 12">KUC8140</strain>
    </source>
</reference>
<keyword evidence="1" id="KW-0479">Metal-binding</keyword>
<dbReference type="InterPro" id="IPR036236">
    <property type="entry name" value="Znf_C2H2_sf"/>
</dbReference>
<feature type="domain" description="Zn(2)-C6 fungal-type" evidence="9">
    <location>
        <begin position="87"/>
        <end position="116"/>
    </location>
</feature>
<evidence type="ECO:0000256" key="4">
    <source>
        <dbReference type="ARBA" id="ARBA00023015"/>
    </source>
</evidence>
<proteinExistence type="predicted"/>
<feature type="compositionally biased region" description="Polar residues" evidence="8">
    <location>
        <begin position="122"/>
        <end position="152"/>
    </location>
</feature>
<keyword evidence="4" id="KW-0805">Transcription regulation</keyword>
<feature type="region of interest" description="Disordered" evidence="8">
    <location>
        <begin position="202"/>
        <end position="228"/>
    </location>
</feature>
<feature type="domain" description="C2H2-type" evidence="10">
    <location>
        <begin position="33"/>
        <end position="61"/>
    </location>
</feature>
<dbReference type="Pfam" id="PF00096">
    <property type="entry name" value="zf-C2H2"/>
    <property type="match status" value="1"/>
</dbReference>